<evidence type="ECO:0000259" key="4">
    <source>
        <dbReference type="PROSITE" id="PS51320"/>
    </source>
</evidence>
<evidence type="ECO:0000256" key="2">
    <source>
        <dbReference type="RuleBase" id="RU369065"/>
    </source>
</evidence>
<comment type="similarity">
    <text evidence="1 2">Belongs to the TIFY/JAZ family.</text>
</comment>
<keyword evidence="2" id="KW-0539">Nucleus</keyword>
<accession>A0ABD1QN12</accession>
<dbReference type="PROSITE" id="PS51320">
    <property type="entry name" value="TIFY"/>
    <property type="match status" value="1"/>
</dbReference>
<protein>
    <recommendedName>
        <fullName evidence="2">Protein TIFY</fullName>
    </recommendedName>
    <alternativeName>
        <fullName evidence="2">Jasmonate ZIM domain-containing protein</fullName>
    </alternativeName>
</protein>
<dbReference type="Pfam" id="PF06200">
    <property type="entry name" value="tify"/>
    <property type="match status" value="1"/>
</dbReference>
<dbReference type="SMART" id="SM00979">
    <property type="entry name" value="TIFY"/>
    <property type="match status" value="1"/>
</dbReference>
<dbReference type="GO" id="GO:0009611">
    <property type="term" value="P:response to wounding"/>
    <property type="evidence" value="ECO:0007669"/>
    <property type="project" value="UniProtKB-UniRule"/>
</dbReference>
<evidence type="ECO:0000256" key="1">
    <source>
        <dbReference type="ARBA" id="ARBA00008614"/>
    </source>
</evidence>
<keyword evidence="6" id="KW-1185">Reference proteome</keyword>
<dbReference type="InterPro" id="IPR040390">
    <property type="entry name" value="TIFY/JAZ"/>
</dbReference>
<dbReference type="Pfam" id="PF09425">
    <property type="entry name" value="Jas_motif"/>
    <property type="match status" value="1"/>
</dbReference>
<reference evidence="6" key="1">
    <citation type="submission" date="2024-07" db="EMBL/GenBank/DDBJ databases">
        <title>Two chromosome-level genome assemblies of Korean endemic species Abeliophyllum distichum and Forsythia ovata (Oleaceae).</title>
        <authorList>
            <person name="Jang H."/>
        </authorList>
    </citation>
    <scope>NUCLEOTIDE SEQUENCE [LARGE SCALE GENOMIC DNA]</scope>
</reference>
<dbReference type="InterPro" id="IPR010399">
    <property type="entry name" value="Tify_dom"/>
</dbReference>
<proteinExistence type="inferred from homology"/>
<comment type="function">
    <text evidence="2">Repressor of jasmonate responses.</text>
</comment>
<keyword evidence="2" id="KW-1184">Jasmonic acid signaling pathway</keyword>
<comment type="caution">
    <text evidence="5">The sequence shown here is derived from an EMBL/GenBank/DDBJ whole genome shotgun (WGS) entry which is preliminary data.</text>
</comment>
<organism evidence="5 6">
    <name type="scientific">Forsythia ovata</name>
    <dbReference type="NCBI Taxonomy" id="205694"/>
    <lineage>
        <taxon>Eukaryota</taxon>
        <taxon>Viridiplantae</taxon>
        <taxon>Streptophyta</taxon>
        <taxon>Embryophyta</taxon>
        <taxon>Tracheophyta</taxon>
        <taxon>Spermatophyta</taxon>
        <taxon>Magnoliopsida</taxon>
        <taxon>eudicotyledons</taxon>
        <taxon>Gunneridae</taxon>
        <taxon>Pentapetalae</taxon>
        <taxon>asterids</taxon>
        <taxon>lamiids</taxon>
        <taxon>Lamiales</taxon>
        <taxon>Oleaceae</taxon>
        <taxon>Forsythieae</taxon>
        <taxon>Forsythia</taxon>
    </lineage>
</organism>
<dbReference type="PANTHER" id="PTHR33077">
    <property type="entry name" value="PROTEIN TIFY 4A-RELATED-RELATED"/>
    <property type="match status" value="1"/>
</dbReference>
<comment type="subcellular location">
    <subcellularLocation>
        <location evidence="2">Nucleus</location>
    </subcellularLocation>
</comment>
<dbReference type="GO" id="GO:0005634">
    <property type="term" value="C:nucleus"/>
    <property type="evidence" value="ECO:0007669"/>
    <property type="project" value="UniProtKB-SubCell"/>
</dbReference>
<sequence>MSNIKNCGVFRIPQDKIVSNITSKAAFSAGSEEVINTFLRQNVLQLNSCKGIHNEERKFDIELKSTNKTRRGATRKAPPGFCPLIPSKFGGGFRYPTYLEQQLLPMIIKGDDALTALSSDKSKGEQLTIFYDGVVNVYDNVSVDKAKAIMLLAGETSVSAPVTKNVQELEASKISQKSISPPVYKLQPNLPIATKRSLERFFNKRRDRLMNKSPCVTTSRAPSVDDCEAHEK</sequence>
<gene>
    <name evidence="5" type="ORF">Fot_46634</name>
</gene>
<dbReference type="EMBL" id="JBFOLJ010000014">
    <property type="protein sequence ID" value="KAL2477620.1"/>
    <property type="molecule type" value="Genomic_DNA"/>
</dbReference>
<dbReference type="Proteomes" id="UP001604277">
    <property type="component" value="Unassembled WGS sequence"/>
</dbReference>
<comment type="domain">
    <text evidence="2">The jas domain is required for interaction with COI1.</text>
</comment>
<feature type="domain" description="Tify" evidence="4">
    <location>
        <begin position="120"/>
        <end position="155"/>
    </location>
</feature>
<evidence type="ECO:0000256" key="3">
    <source>
        <dbReference type="SAM" id="MobiDB-lite"/>
    </source>
</evidence>
<dbReference type="InterPro" id="IPR018467">
    <property type="entry name" value="CCT_CS"/>
</dbReference>
<name>A0ABD1QN12_9LAMI</name>
<evidence type="ECO:0000313" key="6">
    <source>
        <dbReference type="Proteomes" id="UP001604277"/>
    </source>
</evidence>
<dbReference type="PANTHER" id="PTHR33077:SF102">
    <property type="entry name" value="PROTEIN TIFY"/>
    <property type="match status" value="1"/>
</dbReference>
<feature type="region of interest" description="Disordered" evidence="3">
    <location>
        <begin position="213"/>
        <end position="232"/>
    </location>
</feature>
<dbReference type="GO" id="GO:2000022">
    <property type="term" value="P:regulation of jasmonic acid mediated signaling pathway"/>
    <property type="evidence" value="ECO:0007669"/>
    <property type="project" value="UniProtKB-UniRule"/>
</dbReference>
<dbReference type="AlphaFoldDB" id="A0ABD1QN12"/>
<evidence type="ECO:0000313" key="5">
    <source>
        <dbReference type="EMBL" id="KAL2477620.1"/>
    </source>
</evidence>
<dbReference type="GO" id="GO:0031347">
    <property type="term" value="P:regulation of defense response"/>
    <property type="evidence" value="ECO:0007669"/>
    <property type="project" value="UniProtKB-UniRule"/>
</dbReference>